<gene>
    <name evidence="1" type="ORF">GK011_02570</name>
</gene>
<evidence type="ECO:0000313" key="1">
    <source>
        <dbReference type="EMBL" id="MTD25827.1"/>
    </source>
</evidence>
<dbReference type="Proteomes" id="UP000480164">
    <property type="component" value="Unassembled WGS sequence"/>
</dbReference>
<name>A0ABW9R796_9GAMM</name>
<proteinExistence type="predicted"/>
<keyword evidence="2" id="KW-1185">Reference proteome</keyword>
<comment type="caution">
    <text evidence="1">The sequence shown here is derived from an EMBL/GenBank/DDBJ whole genome shotgun (WGS) entry which is preliminary data.</text>
</comment>
<organism evidence="1 2">
    <name type="scientific">Erwinia sorbitola</name>
    <dbReference type="NCBI Taxonomy" id="2681984"/>
    <lineage>
        <taxon>Bacteria</taxon>
        <taxon>Pseudomonadati</taxon>
        <taxon>Pseudomonadota</taxon>
        <taxon>Gammaproteobacteria</taxon>
        <taxon>Enterobacterales</taxon>
        <taxon>Erwiniaceae</taxon>
        <taxon>Erwinia</taxon>
    </lineage>
</organism>
<dbReference type="EMBL" id="WLZX01000001">
    <property type="protein sequence ID" value="MTD25827.1"/>
    <property type="molecule type" value="Genomic_DNA"/>
</dbReference>
<reference evidence="1 2" key="1">
    <citation type="submission" date="2019-11" db="EMBL/GenBank/DDBJ databases">
        <title>Erwinia sp. nov., isolated from feces of birds in Tibet plateau of China.</title>
        <authorList>
            <person name="Ge Y."/>
        </authorList>
    </citation>
    <scope>NUCLEOTIDE SEQUENCE [LARGE SCALE GENOMIC DNA]</scope>
    <source>
        <strain evidence="1 2">J316</strain>
    </source>
</reference>
<accession>A0ABW9R796</accession>
<protein>
    <submittedName>
        <fullName evidence="1">Uncharacterized protein</fullName>
    </submittedName>
</protein>
<evidence type="ECO:0000313" key="2">
    <source>
        <dbReference type="Proteomes" id="UP000480164"/>
    </source>
</evidence>
<sequence length="65" mass="7480">MNLEGEYMVIPARQLTLNHQLRQFGALVKLAMIRTTPQSVEVWTMSGSRIRFHPSQHVDAQWVAC</sequence>